<dbReference type="InParanoid" id="A0A2P5EXS0"/>
<keyword evidence="4" id="KW-1185">Reference proteome</keyword>
<protein>
    <submittedName>
        <fullName evidence="3">Uncharacterized protein</fullName>
    </submittedName>
</protein>
<proteinExistence type="predicted"/>
<dbReference type="Proteomes" id="UP000237000">
    <property type="component" value="Unassembled WGS sequence"/>
</dbReference>
<dbReference type="EMBL" id="JXTC01000085">
    <property type="protein sequence ID" value="PON90334.1"/>
    <property type="molecule type" value="Genomic_DNA"/>
</dbReference>
<feature type="compositionally biased region" description="Acidic residues" evidence="1">
    <location>
        <begin position="98"/>
        <end position="107"/>
    </location>
</feature>
<evidence type="ECO:0000256" key="2">
    <source>
        <dbReference type="SAM" id="Phobius"/>
    </source>
</evidence>
<sequence>MNKKQIKIITYEMNRIHKFFFLKKKKRKEKNLVKAAILDSINDLVQIKAAPRGLERRTAPLVPVMHDLGTELHRLRRVKPAVPGRDAEDLTDAVELPEAIDELPDDGVEARTEPPAGDDGGPDGGGVEEDAAAGAGAVVDQVRGMGREGPGEVVDDLAEDDVTRADVESLRGVEEGVLVERVGLGSVVGGGVGQVGQGLELDGGEREGGWVLIGGEVGGLRWLRHVRHCFLSFFFFFFIFFCSFLSEDEI</sequence>
<dbReference type="AlphaFoldDB" id="A0A2P5EXS0"/>
<organism evidence="3 4">
    <name type="scientific">Trema orientale</name>
    <name type="common">Charcoal tree</name>
    <name type="synonym">Celtis orientalis</name>
    <dbReference type="NCBI Taxonomy" id="63057"/>
    <lineage>
        <taxon>Eukaryota</taxon>
        <taxon>Viridiplantae</taxon>
        <taxon>Streptophyta</taxon>
        <taxon>Embryophyta</taxon>
        <taxon>Tracheophyta</taxon>
        <taxon>Spermatophyta</taxon>
        <taxon>Magnoliopsida</taxon>
        <taxon>eudicotyledons</taxon>
        <taxon>Gunneridae</taxon>
        <taxon>Pentapetalae</taxon>
        <taxon>rosids</taxon>
        <taxon>fabids</taxon>
        <taxon>Rosales</taxon>
        <taxon>Cannabaceae</taxon>
        <taxon>Trema</taxon>
    </lineage>
</organism>
<dbReference type="OrthoDB" id="1751809at2759"/>
<evidence type="ECO:0000256" key="1">
    <source>
        <dbReference type="SAM" id="MobiDB-lite"/>
    </source>
</evidence>
<evidence type="ECO:0000313" key="3">
    <source>
        <dbReference type="EMBL" id="PON90334.1"/>
    </source>
</evidence>
<name>A0A2P5EXS0_TREOI</name>
<reference evidence="4" key="1">
    <citation type="submission" date="2016-06" db="EMBL/GenBank/DDBJ databases">
        <title>Parallel loss of symbiosis genes in relatives of nitrogen-fixing non-legume Parasponia.</title>
        <authorList>
            <person name="Van Velzen R."/>
            <person name="Holmer R."/>
            <person name="Bu F."/>
            <person name="Rutten L."/>
            <person name="Van Zeijl A."/>
            <person name="Liu W."/>
            <person name="Santuari L."/>
            <person name="Cao Q."/>
            <person name="Sharma T."/>
            <person name="Shen D."/>
            <person name="Roswanjaya Y."/>
            <person name="Wardhani T."/>
            <person name="Kalhor M.S."/>
            <person name="Jansen J."/>
            <person name="Van den Hoogen J."/>
            <person name="Gungor B."/>
            <person name="Hartog M."/>
            <person name="Hontelez J."/>
            <person name="Verver J."/>
            <person name="Yang W.-C."/>
            <person name="Schijlen E."/>
            <person name="Repin R."/>
            <person name="Schilthuizen M."/>
            <person name="Schranz E."/>
            <person name="Heidstra R."/>
            <person name="Miyata K."/>
            <person name="Fedorova E."/>
            <person name="Kohlen W."/>
            <person name="Bisseling T."/>
            <person name="Smit S."/>
            <person name="Geurts R."/>
        </authorList>
    </citation>
    <scope>NUCLEOTIDE SEQUENCE [LARGE SCALE GENOMIC DNA]</scope>
    <source>
        <strain evidence="4">cv. RG33-2</strain>
    </source>
</reference>
<keyword evidence="2" id="KW-0472">Membrane</keyword>
<keyword evidence="2" id="KW-1133">Transmembrane helix</keyword>
<accession>A0A2P5EXS0</accession>
<feature type="transmembrane region" description="Helical" evidence="2">
    <location>
        <begin position="229"/>
        <end position="246"/>
    </location>
</feature>
<evidence type="ECO:0000313" key="4">
    <source>
        <dbReference type="Proteomes" id="UP000237000"/>
    </source>
</evidence>
<gene>
    <name evidence="3" type="ORF">TorRG33x02_139840</name>
</gene>
<keyword evidence="2" id="KW-0812">Transmembrane</keyword>
<feature type="region of interest" description="Disordered" evidence="1">
    <location>
        <begin position="83"/>
        <end position="130"/>
    </location>
</feature>
<comment type="caution">
    <text evidence="3">The sequence shown here is derived from an EMBL/GenBank/DDBJ whole genome shotgun (WGS) entry which is preliminary data.</text>
</comment>